<dbReference type="GO" id="GO:0003729">
    <property type="term" value="F:mRNA binding"/>
    <property type="evidence" value="ECO:0007669"/>
    <property type="project" value="InterPro"/>
</dbReference>
<dbReference type="RefSeq" id="WP_098407059.1">
    <property type="nucleotide sequence ID" value="NZ_PDJE01000001.1"/>
</dbReference>
<organism evidence="8 9">
    <name type="scientific">Paramicrobacterium agarici</name>
    <dbReference type="NCBI Taxonomy" id="630514"/>
    <lineage>
        <taxon>Bacteria</taxon>
        <taxon>Bacillati</taxon>
        <taxon>Actinomycetota</taxon>
        <taxon>Actinomycetes</taxon>
        <taxon>Micrococcales</taxon>
        <taxon>Microbacteriaceae</taxon>
        <taxon>Paramicrobacterium</taxon>
    </lineage>
</organism>
<evidence type="ECO:0000256" key="5">
    <source>
        <dbReference type="ARBA" id="ARBA00022801"/>
    </source>
</evidence>
<accession>A0A2A9DW83</accession>
<dbReference type="GO" id="GO:0016787">
    <property type="term" value="F:hydrolase activity"/>
    <property type="evidence" value="ECO:0007669"/>
    <property type="project" value="UniProtKB-KW"/>
</dbReference>
<keyword evidence="9" id="KW-1185">Reference proteome</keyword>
<evidence type="ECO:0000313" key="9">
    <source>
        <dbReference type="Proteomes" id="UP000221369"/>
    </source>
</evidence>
<dbReference type="GO" id="GO:0004519">
    <property type="term" value="F:endonuclease activity"/>
    <property type="evidence" value="ECO:0007669"/>
    <property type="project" value="UniProtKB-KW"/>
</dbReference>
<dbReference type="Proteomes" id="UP000221369">
    <property type="component" value="Unassembled WGS sequence"/>
</dbReference>
<dbReference type="AlphaFoldDB" id="A0A2A9DW83"/>
<proteinExistence type="inferred from homology"/>
<sequence length="68" mass="7938">MVRAVKYREVRKFLEESGWVQIRTTGSHTHWQGPDGNGRLSVPRHRTVSPGVIRQIITVIPEYPKSWR</sequence>
<keyword evidence="6" id="KW-0694">RNA-binding</keyword>
<evidence type="ECO:0000256" key="3">
    <source>
        <dbReference type="ARBA" id="ARBA00022722"/>
    </source>
</evidence>
<keyword evidence="7" id="KW-0346">Stress response</keyword>
<keyword evidence="4" id="KW-0255">Endonuclease</keyword>
<evidence type="ECO:0000313" key="8">
    <source>
        <dbReference type="EMBL" id="PFG30626.1"/>
    </source>
</evidence>
<evidence type="ECO:0000256" key="2">
    <source>
        <dbReference type="ARBA" id="ARBA00022649"/>
    </source>
</evidence>
<comment type="similarity">
    <text evidence="1">Belongs to the HicA mRNA interferase family.</text>
</comment>
<gene>
    <name evidence="8" type="ORF">ATJ78_1561</name>
</gene>
<dbReference type="SUPFAM" id="SSF54786">
    <property type="entry name" value="YcfA/nrd intein domain"/>
    <property type="match status" value="1"/>
</dbReference>
<protein>
    <submittedName>
        <fullName evidence="8">Putative RNA binding protein YcfA (HicA-like mRNA interferase family)</fullName>
    </submittedName>
</protein>
<dbReference type="OrthoDB" id="4425504at2"/>
<dbReference type="EMBL" id="PDJE01000001">
    <property type="protein sequence ID" value="PFG30626.1"/>
    <property type="molecule type" value="Genomic_DNA"/>
</dbReference>
<dbReference type="InterPro" id="IPR012933">
    <property type="entry name" value="HicA_mRNA_interferase"/>
</dbReference>
<comment type="caution">
    <text evidence="8">The sequence shown here is derived from an EMBL/GenBank/DDBJ whole genome shotgun (WGS) entry which is preliminary data.</text>
</comment>
<dbReference type="Gene3D" id="3.30.920.30">
    <property type="entry name" value="Hypothetical protein"/>
    <property type="match status" value="1"/>
</dbReference>
<evidence type="ECO:0000256" key="6">
    <source>
        <dbReference type="ARBA" id="ARBA00022884"/>
    </source>
</evidence>
<keyword evidence="5" id="KW-0378">Hydrolase</keyword>
<keyword evidence="2" id="KW-1277">Toxin-antitoxin system</keyword>
<keyword evidence="3" id="KW-0540">Nuclease</keyword>
<evidence type="ECO:0000256" key="1">
    <source>
        <dbReference type="ARBA" id="ARBA00006620"/>
    </source>
</evidence>
<evidence type="ECO:0000256" key="4">
    <source>
        <dbReference type="ARBA" id="ARBA00022759"/>
    </source>
</evidence>
<dbReference type="InterPro" id="IPR038570">
    <property type="entry name" value="HicA_sf"/>
</dbReference>
<reference evidence="8 9" key="1">
    <citation type="submission" date="2017-10" db="EMBL/GenBank/DDBJ databases">
        <title>Sequencing the genomes of 1000 actinobacteria strains.</title>
        <authorList>
            <person name="Klenk H.-P."/>
        </authorList>
    </citation>
    <scope>NUCLEOTIDE SEQUENCE [LARGE SCALE GENOMIC DNA]</scope>
    <source>
        <strain evidence="8 9">DSM 21798</strain>
    </source>
</reference>
<name>A0A2A9DW83_9MICO</name>
<dbReference type="Pfam" id="PF07927">
    <property type="entry name" value="HicA_toxin"/>
    <property type="match status" value="1"/>
</dbReference>
<evidence type="ECO:0000256" key="7">
    <source>
        <dbReference type="ARBA" id="ARBA00023016"/>
    </source>
</evidence>